<dbReference type="CDD" id="cd13426">
    <property type="entry name" value="Peptidase_G1"/>
    <property type="match status" value="1"/>
</dbReference>
<dbReference type="GO" id="GO:0006508">
    <property type="term" value="P:proteolysis"/>
    <property type="evidence" value="ECO:0007669"/>
    <property type="project" value="InterPro"/>
</dbReference>
<dbReference type="InterPro" id="IPR000250">
    <property type="entry name" value="Peptidase_G1"/>
</dbReference>
<feature type="transmembrane region" description="Helical" evidence="1">
    <location>
        <begin position="20"/>
        <end position="38"/>
    </location>
</feature>
<evidence type="ECO:0000313" key="2">
    <source>
        <dbReference type="EMBL" id="KJE76816.1"/>
    </source>
</evidence>
<evidence type="ECO:0000313" key="3">
    <source>
        <dbReference type="Proteomes" id="UP000032336"/>
    </source>
</evidence>
<dbReference type="GO" id="GO:0016020">
    <property type="term" value="C:membrane"/>
    <property type="evidence" value="ECO:0007669"/>
    <property type="project" value="InterPro"/>
</dbReference>
<proteinExistence type="predicted"/>
<organism evidence="2 3">
    <name type="scientific">Ferrimicrobium acidiphilum DSM 19497</name>
    <dbReference type="NCBI Taxonomy" id="1121877"/>
    <lineage>
        <taxon>Bacteria</taxon>
        <taxon>Bacillati</taxon>
        <taxon>Actinomycetota</taxon>
        <taxon>Acidimicrobiia</taxon>
        <taxon>Acidimicrobiales</taxon>
        <taxon>Acidimicrobiaceae</taxon>
        <taxon>Ferrimicrobium</taxon>
    </lineage>
</organism>
<accession>A0A0D8FUN8</accession>
<dbReference type="GO" id="GO:0005509">
    <property type="term" value="F:calcium ion binding"/>
    <property type="evidence" value="ECO:0007669"/>
    <property type="project" value="InterPro"/>
</dbReference>
<comment type="caution">
    <text evidence="2">The sequence shown here is derived from an EMBL/GenBank/DDBJ whole genome shotgun (WGS) entry which is preliminary data.</text>
</comment>
<reference evidence="2 3" key="1">
    <citation type="submission" date="2015-01" db="EMBL/GenBank/DDBJ databases">
        <title>Draft genome of the acidophilic iron oxidizer Ferrimicrobium acidiphilum strain T23.</title>
        <authorList>
            <person name="Poehlein A."/>
            <person name="Eisen S."/>
            <person name="Schloemann M."/>
            <person name="Johnson B.D."/>
            <person name="Daniel R."/>
            <person name="Muehling M."/>
        </authorList>
    </citation>
    <scope>NUCLEOTIDE SEQUENCE [LARGE SCALE GENOMIC DNA]</scope>
    <source>
        <strain evidence="2 3">T23</strain>
    </source>
</reference>
<dbReference type="InterPro" id="IPR013320">
    <property type="entry name" value="ConA-like_dom_sf"/>
</dbReference>
<keyword evidence="3" id="KW-1185">Reference proteome</keyword>
<dbReference type="InterPro" id="IPR038656">
    <property type="entry name" value="Peptidase_G1_sf"/>
</dbReference>
<dbReference type="GO" id="GO:0005975">
    <property type="term" value="P:carbohydrate metabolic process"/>
    <property type="evidence" value="ECO:0007669"/>
    <property type="project" value="UniProtKB-ARBA"/>
</dbReference>
<dbReference type="AlphaFoldDB" id="A0A0D8FUN8"/>
<dbReference type="STRING" id="1121877.FEAC_14640"/>
<dbReference type="InterPro" id="IPR015919">
    <property type="entry name" value="Cadherin-like_sf"/>
</dbReference>
<dbReference type="SUPFAM" id="SSF49899">
    <property type="entry name" value="Concanavalin A-like lectins/glucanases"/>
    <property type="match status" value="1"/>
</dbReference>
<dbReference type="Gene3D" id="2.60.40.10">
    <property type="entry name" value="Immunoglobulins"/>
    <property type="match status" value="1"/>
</dbReference>
<dbReference type="PANTHER" id="PTHR37536">
    <property type="entry name" value="PUTATIVE (AFU_ORTHOLOGUE AFUA_3G02970)-RELATED"/>
    <property type="match status" value="1"/>
</dbReference>
<dbReference type="GO" id="GO:0070007">
    <property type="term" value="F:glutamic-type endopeptidase activity"/>
    <property type="evidence" value="ECO:0007669"/>
    <property type="project" value="InterPro"/>
</dbReference>
<gene>
    <name evidence="2" type="ORF">FEAC_14640</name>
</gene>
<sequence>MGLFPGVQGVELVVRKARPIVAIVLLAASLSVMMTVHASTRLPRARLSSSHYGYVLAGAGGATYSFGSTNYGSTYSDGLTGLTGAHPLSAPVVAIATDPAGGYWMAAKDGGVFNFGNAAFHGSTYSYGITGLGGSHPLSAPIVGMAATPGGNGYWLAGADGGVFDFGTASFLGSEGGKSIPAPIVGIGGMAAKFSITTTSLPNATSNQAYSTTLSAAGGAGTNTWSATGLPAGLSMSPSGVISGMPGNAGTASVVVTVTDQGGQVATARLTLTTNPQLATSVSPNWSGYIVQNGAFNGVSATFNVAGLTSPQPSVCNTGSSGSLSPNCATAEWVGVDGANNADLIQAGVVEVPVVGTSSYCIQPWWEILPAPPTYFTNSCNAVAAGDSVSVDVYETTTANLWEIQIKDNTNGLSYSTQQSYAGPGASAEWIVEAPTSSQGIMTLSPYTPVTFTNPSYSLAPLGGVDQQTAVVMVQNGSEVSAPIKSTSNSFTVAYQ</sequence>
<dbReference type="SUPFAM" id="SSF49313">
    <property type="entry name" value="Cadherin-like"/>
    <property type="match status" value="1"/>
</dbReference>
<dbReference type="eggNOG" id="COG2385">
    <property type="taxonomic scope" value="Bacteria"/>
</dbReference>
<protein>
    <submittedName>
        <fullName evidence="2">Peptidase A4 family protein</fullName>
    </submittedName>
</protein>
<dbReference type="PANTHER" id="PTHR37536:SF1">
    <property type="entry name" value="ASPERGILLOPEPSIN, PUTAITVE (AFU_ORTHOLOGUE AFUA_7G01200)"/>
    <property type="match status" value="1"/>
</dbReference>
<dbReference type="Pfam" id="PF01828">
    <property type="entry name" value="Peptidase_A4"/>
    <property type="match status" value="1"/>
</dbReference>
<keyword evidence="1" id="KW-0472">Membrane</keyword>
<evidence type="ECO:0000256" key="1">
    <source>
        <dbReference type="SAM" id="Phobius"/>
    </source>
</evidence>
<dbReference type="Proteomes" id="UP000032336">
    <property type="component" value="Unassembled WGS sequence"/>
</dbReference>
<dbReference type="eggNOG" id="COG3386">
    <property type="taxonomic scope" value="Bacteria"/>
</dbReference>
<keyword evidence="1" id="KW-1133">Transmembrane helix</keyword>
<dbReference type="Gene3D" id="2.60.120.700">
    <property type="entry name" value="Peptidase G1"/>
    <property type="match status" value="1"/>
</dbReference>
<dbReference type="EMBL" id="JXUW01000011">
    <property type="protein sequence ID" value="KJE76816.1"/>
    <property type="molecule type" value="Genomic_DNA"/>
</dbReference>
<dbReference type="InterPro" id="IPR013783">
    <property type="entry name" value="Ig-like_fold"/>
</dbReference>
<name>A0A0D8FUN8_9ACTN</name>
<keyword evidence="1" id="KW-0812">Transmembrane</keyword>